<name>A0A2K2FE86_9CLOT</name>
<comment type="caution">
    <text evidence="3">The sequence shown here is derived from an EMBL/GenBank/DDBJ whole genome shotgun (WGS) entry which is preliminary data.</text>
</comment>
<dbReference type="KEGG" id="cthd:CDO33_19575"/>
<keyword evidence="4" id="KW-1185">Reference proteome</keyword>
<evidence type="ECO:0000259" key="2">
    <source>
        <dbReference type="Pfam" id="PF00149"/>
    </source>
</evidence>
<dbReference type="RefSeq" id="WP_103081553.1">
    <property type="nucleotide sequence ID" value="NZ_CP021850.1"/>
</dbReference>
<dbReference type="Gene3D" id="3.60.21.10">
    <property type="match status" value="1"/>
</dbReference>
<dbReference type="EMBL" id="NIOJ01000022">
    <property type="protein sequence ID" value="PNT99019.1"/>
    <property type="molecule type" value="Genomic_DNA"/>
</dbReference>
<dbReference type="Pfam" id="PF00149">
    <property type="entry name" value="Metallophos"/>
    <property type="match status" value="1"/>
</dbReference>
<gene>
    <name evidence="3" type="ORF">CDQ84_09760</name>
</gene>
<dbReference type="PANTHER" id="PTHR30337:SF7">
    <property type="entry name" value="PHOSPHOESTERASE"/>
    <property type="match status" value="1"/>
</dbReference>
<accession>A0A2K2FE86</accession>
<dbReference type="GO" id="GO:0016787">
    <property type="term" value="F:hydrolase activity"/>
    <property type="evidence" value="ECO:0007669"/>
    <property type="project" value="UniProtKB-KW"/>
</dbReference>
<dbReference type="SUPFAM" id="SSF56300">
    <property type="entry name" value="Metallo-dependent phosphatases"/>
    <property type="match status" value="1"/>
</dbReference>
<organism evidence="3 4">
    <name type="scientific">Clostridium thermosuccinogenes</name>
    <dbReference type="NCBI Taxonomy" id="84032"/>
    <lineage>
        <taxon>Bacteria</taxon>
        <taxon>Bacillati</taxon>
        <taxon>Bacillota</taxon>
        <taxon>Clostridia</taxon>
        <taxon>Eubacteriales</taxon>
        <taxon>Clostridiaceae</taxon>
        <taxon>Clostridium</taxon>
    </lineage>
</organism>
<evidence type="ECO:0000313" key="3">
    <source>
        <dbReference type="EMBL" id="PNT99019.1"/>
    </source>
</evidence>
<dbReference type="InterPro" id="IPR004843">
    <property type="entry name" value="Calcineurin-like_PHP"/>
</dbReference>
<feature type="domain" description="Calcineurin-like phosphoesterase" evidence="2">
    <location>
        <begin position="4"/>
        <end position="199"/>
    </location>
</feature>
<proteinExistence type="predicted"/>
<dbReference type="InterPro" id="IPR029052">
    <property type="entry name" value="Metallo-depent_PP-like"/>
</dbReference>
<protein>
    <recommendedName>
        <fullName evidence="2">Calcineurin-like phosphoesterase domain-containing protein</fullName>
    </recommendedName>
</protein>
<keyword evidence="1" id="KW-0378">Hydrolase</keyword>
<dbReference type="OrthoDB" id="9773856at2"/>
<evidence type="ECO:0000313" key="4">
    <source>
        <dbReference type="Proteomes" id="UP000236151"/>
    </source>
</evidence>
<evidence type="ECO:0000256" key="1">
    <source>
        <dbReference type="ARBA" id="ARBA00022801"/>
    </source>
</evidence>
<dbReference type="AlphaFoldDB" id="A0A2K2FE86"/>
<dbReference type="PANTHER" id="PTHR30337">
    <property type="entry name" value="COMPONENT OF ATP-DEPENDENT DSDNA EXONUCLEASE"/>
    <property type="match status" value="1"/>
</dbReference>
<reference evidence="3 4" key="1">
    <citation type="submission" date="2017-06" db="EMBL/GenBank/DDBJ databases">
        <title>Investigating the central metabolism of Clostridium thermosuccinogenes.</title>
        <authorList>
            <person name="Koendjbiharie J.G."/>
            <person name="van Kranenburg R."/>
        </authorList>
    </citation>
    <scope>NUCLEOTIDE SEQUENCE [LARGE SCALE GENOMIC DNA]</scope>
    <source>
        <strain evidence="3 4">DSM 5806</strain>
    </source>
</reference>
<dbReference type="Proteomes" id="UP000236151">
    <property type="component" value="Unassembled WGS sequence"/>
</dbReference>
<dbReference type="InterPro" id="IPR050535">
    <property type="entry name" value="DNA_Repair-Maintenance_Comp"/>
</dbReference>
<dbReference type="InterPro" id="IPR041796">
    <property type="entry name" value="Mre11_N"/>
</dbReference>
<sequence length="388" mass="43922">MKRIKFLHCADMHLDAPFTSLGADTGKASERRRDLRQTFGKIMDIAKTEKADLVLISGDLYEHNYTGKSTIAYINDKFREIPHAHIFIIPGNHDPYVANSFYRNYAWSSNVHILCGDNPEVVLHDLKTCVYGIGFKDFRQEAAQIRDIKLSQKDYINILLLHGTVDMDFRQDNHLYNPVGSSELAGLGMDYIALGHFHGRSDDIGGHGLIYNPGSPEPLGFDETGEHGVYIGSISKDGDGHRCLDMSFRCTGKRYYANMDVNISGCDTEEKVEDRIRAAVEGNRCGHGEKDGLFHVTLKGYAKPGLKIDTRQLTSCFKDRVFFMKIKDNTAPDLDFDAIKREPGLRGLFARKIFQRMEKTEDQHQRELLLKSLYYGIEALDSGKVEIE</sequence>
<dbReference type="CDD" id="cd00840">
    <property type="entry name" value="MPP_Mre11_N"/>
    <property type="match status" value="1"/>
</dbReference>